<keyword evidence="1" id="KW-1133">Transmembrane helix</keyword>
<dbReference type="PANTHER" id="PTHR35718:SF1">
    <property type="entry name" value="EXPRESSED PROTEIN"/>
    <property type="match status" value="1"/>
</dbReference>
<evidence type="ECO:0008006" key="5">
    <source>
        <dbReference type="Google" id="ProtNLM"/>
    </source>
</evidence>
<sequence length="136" mass="14466">MAHLLTFAILSIFYVTSADDRAHGLGHESPLALSPSAYTFFHHVDNTQPPSTNSLCVSPSDCSSSVSLATAVPSPAREAAPTGNRGGLAIGGIVGIPLVFIFACLITVGVYYVVIKRRANSRRADPEQQQQQQDKV</sequence>
<name>A0ABD3BMN1_9LAMI</name>
<proteinExistence type="predicted"/>
<keyword evidence="1" id="KW-0472">Membrane</keyword>
<protein>
    <recommendedName>
        <fullName evidence="5">Transmembrane protein</fullName>
    </recommendedName>
</protein>
<dbReference type="EMBL" id="JAVIJP010000080">
    <property type="protein sequence ID" value="KAL3618537.1"/>
    <property type="molecule type" value="Genomic_DNA"/>
</dbReference>
<feature type="signal peptide" evidence="2">
    <location>
        <begin position="1"/>
        <end position="18"/>
    </location>
</feature>
<dbReference type="AlphaFoldDB" id="A0ABD3BMN1"/>
<feature type="chain" id="PRO_5044829743" description="Transmembrane protein" evidence="2">
    <location>
        <begin position="19"/>
        <end position="136"/>
    </location>
</feature>
<evidence type="ECO:0000256" key="2">
    <source>
        <dbReference type="SAM" id="SignalP"/>
    </source>
</evidence>
<evidence type="ECO:0000313" key="3">
    <source>
        <dbReference type="EMBL" id="KAL3618537.1"/>
    </source>
</evidence>
<dbReference type="PANTHER" id="PTHR35718">
    <property type="entry name" value="EXPRESSED PROTEIN"/>
    <property type="match status" value="1"/>
</dbReference>
<feature type="transmembrane region" description="Helical" evidence="1">
    <location>
        <begin position="88"/>
        <end position="114"/>
    </location>
</feature>
<dbReference type="Proteomes" id="UP001632038">
    <property type="component" value="Unassembled WGS sequence"/>
</dbReference>
<keyword evidence="1" id="KW-0812">Transmembrane</keyword>
<evidence type="ECO:0000256" key="1">
    <source>
        <dbReference type="SAM" id="Phobius"/>
    </source>
</evidence>
<keyword evidence="4" id="KW-1185">Reference proteome</keyword>
<keyword evidence="2" id="KW-0732">Signal</keyword>
<organism evidence="3 4">
    <name type="scientific">Castilleja foliolosa</name>
    <dbReference type="NCBI Taxonomy" id="1961234"/>
    <lineage>
        <taxon>Eukaryota</taxon>
        <taxon>Viridiplantae</taxon>
        <taxon>Streptophyta</taxon>
        <taxon>Embryophyta</taxon>
        <taxon>Tracheophyta</taxon>
        <taxon>Spermatophyta</taxon>
        <taxon>Magnoliopsida</taxon>
        <taxon>eudicotyledons</taxon>
        <taxon>Gunneridae</taxon>
        <taxon>Pentapetalae</taxon>
        <taxon>asterids</taxon>
        <taxon>lamiids</taxon>
        <taxon>Lamiales</taxon>
        <taxon>Orobanchaceae</taxon>
        <taxon>Pedicularideae</taxon>
        <taxon>Castillejinae</taxon>
        <taxon>Castilleja</taxon>
    </lineage>
</organism>
<accession>A0ABD3BMN1</accession>
<reference evidence="4" key="1">
    <citation type="journal article" date="2024" name="IScience">
        <title>Strigolactones Initiate the Formation of Haustorium-like Structures in Castilleja.</title>
        <authorList>
            <person name="Buerger M."/>
            <person name="Peterson D."/>
            <person name="Chory J."/>
        </authorList>
    </citation>
    <scope>NUCLEOTIDE SEQUENCE [LARGE SCALE GENOMIC DNA]</scope>
</reference>
<evidence type="ECO:0000313" key="4">
    <source>
        <dbReference type="Proteomes" id="UP001632038"/>
    </source>
</evidence>
<comment type="caution">
    <text evidence="3">The sequence shown here is derived from an EMBL/GenBank/DDBJ whole genome shotgun (WGS) entry which is preliminary data.</text>
</comment>
<gene>
    <name evidence="3" type="ORF">CASFOL_037619</name>
</gene>